<evidence type="ECO:0000256" key="2">
    <source>
        <dbReference type="ARBA" id="ARBA00010532"/>
    </source>
</evidence>
<comment type="similarity">
    <text evidence="2">Belongs to the CD36 family.</text>
</comment>
<evidence type="ECO:0000256" key="5">
    <source>
        <dbReference type="ARBA" id="ARBA00022989"/>
    </source>
</evidence>
<dbReference type="OrthoDB" id="18585at2759"/>
<protein>
    <submittedName>
        <fullName evidence="11">Scavenger receptor class B member 1</fullName>
    </submittedName>
</protein>
<feature type="transmembrane region" description="Helical" evidence="9">
    <location>
        <begin position="48"/>
        <end position="70"/>
    </location>
</feature>
<dbReference type="AlphaFoldDB" id="A0A6J1NK93"/>
<evidence type="ECO:0000256" key="3">
    <source>
        <dbReference type="ARBA" id="ARBA00022475"/>
    </source>
</evidence>
<reference evidence="11" key="1">
    <citation type="journal article" date="2017" name="BMC Genomics">
        <title>Wound healing, calcium signaling, and other novel pathways are associated with the formation of butterfly eyespots.</title>
        <authorList>
            <person name="Ozsu N."/>
            <person name="Monteiro A."/>
        </authorList>
    </citation>
    <scope>NUCLEOTIDE SEQUENCE</scope>
</reference>
<feature type="transmembrane region" description="Helical" evidence="9">
    <location>
        <begin position="486"/>
        <end position="504"/>
    </location>
</feature>
<dbReference type="RefSeq" id="XP_023945417.2">
    <property type="nucleotide sequence ID" value="XM_024089649.2"/>
</dbReference>
<dbReference type="GO" id="GO:0005044">
    <property type="term" value="F:scavenger receptor activity"/>
    <property type="evidence" value="ECO:0007669"/>
    <property type="project" value="TreeGrafter"/>
</dbReference>
<name>A0A6J1NK93_BICAN</name>
<keyword evidence="11" id="KW-0675">Receptor</keyword>
<feature type="region of interest" description="Disordered" evidence="8">
    <location>
        <begin position="551"/>
        <end position="570"/>
    </location>
</feature>
<keyword evidence="10" id="KW-1185">Reference proteome</keyword>
<keyword evidence="3" id="KW-1003">Cell membrane</keyword>
<dbReference type="KEGG" id="bany:112051145"/>
<evidence type="ECO:0000313" key="11">
    <source>
        <dbReference type="RefSeq" id="XP_023945417.2"/>
    </source>
</evidence>
<dbReference type="Pfam" id="PF01130">
    <property type="entry name" value="CD36"/>
    <property type="match status" value="1"/>
</dbReference>
<dbReference type="PRINTS" id="PR01609">
    <property type="entry name" value="CD36FAMILY"/>
</dbReference>
<sequence>MGHKQYLAVGQSARNRLFGLAPRLPGDKKPLPLSMLISQQGKISHGRLAVITFSLCTVVLGVVLSFVPWLDYIIFKELKLWNGSLSYSYWQRPGLVRLTKVYIFNVTNPQGFLENGEKPKLNEVGPFVYREDMEKVNIKFHDNDTVSYQHNKILRFVPELSVDKTQKLVVPNIPLLTVTSFSPNLAGWLFNLLVSGLAITYRERAKPFVHVTAEELVFGYDDPLVTLAHYFYPKGKRPNSQMGLLLARNGTLDEVHTINTGQRLDKFGYLDKLNGLDRLPYWRDSPCNNIKASEGSFFPPPALTKEKTVYVYDKDLCRIMPFTYRKDVYKDGIQTGLYTPPRSMLEDAEVNPDNKCYCQGEKCPPRGLQNISPCQYNAPVYLSYPHFYDAEPSLLEGFEGLQPDEKKHGSYILLQPKIGVPLEAQVRVQLNIKVDRAPNIRVNNIHKFPDIMFPVMWAQEGVDSVSTSIWRWIWLGTTFGPIAAPIISYSLIIIGLGVLINVFIKAYKSFVIGQNSLEFVELGRETIRRGSTLIINSSKIINNNKEASYQPLNKSNKSKNDRKVSKYEKTHISTPRCSKEKIQELNFIHKTENLSSSIDELKSLLNRDLVKSHFSEAEKESLIRSDNTFIMSEHRRSRVYQDYKIPEGYY</sequence>
<gene>
    <name evidence="11" type="primary">LOC112051145</name>
</gene>
<dbReference type="PANTHER" id="PTHR11923">
    <property type="entry name" value="SCAVENGER RECEPTOR CLASS B TYPE-1 SR-B1"/>
    <property type="match status" value="1"/>
</dbReference>
<organism evidence="10 11">
    <name type="scientific">Bicyclus anynana</name>
    <name type="common">Squinting bush brown butterfly</name>
    <dbReference type="NCBI Taxonomy" id="110368"/>
    <lineage>
        <taxon>Eukaryota</taxon>
        <taxon>Metazoa</taxon>
        <taxon>Ecdysozoa</taxon>
        <taxon>Arthropoda</taxon>
        <taxon>Hexapoda</taxon>
        <taxon>Insecta</taxon>
        <taxon>Pterygota</taxon>
        <taxon>Neoptera</taxon>
        <taxon>Endopterygota</taxon>
        <taxon>Lepidoptera</taxon>
        <taxon>Glossata</taxon>
        <taxon>Ditrysia</taxon>
        <taxon>Papilionoidea</taxon>
        <taxon>Nymphalidae</taxon>
        <taxon>Satyrinae</taxon>
        <taxon>Satyrini</taxon>
        <taxon>Mycalesina</taxon>
        <taxon>Bicyclus</taxon>
    </lineage>
</organism>
<feature type="compositionally biased region" description="Basic and acidic residues" evidence="8">
    <location>
        <begin position="558"/>
        <end position="570"/>
    </location>
</feature>
<dbReference type="Proteomes" id="UP001652582">
    <property type="component" value="Chromosome 8"/>
</dbReference>
<comment type="subcellular location">
    <subcellularLocation>
        <location evidence="1">Cell membrane</location>
    </subcellularLocation>
</comment>
<keyword evidence="6 9" id="KW-0472">Membrane</keyword>
<keyword evidence="7" id="KW-0325">Glycoprotein</keyword>
<evidence type="ECO:0000256" key="7">
    <source>
        <dbReference type="ARBA" id="ARBA00023180"/>
    </source>
</evidence>
<evidence type="ECO:0000256" key="9">
    <source>
        <dbReference type="SAM" id="Phobius"/>
    </source>
</evidence>
<keyword evidence="5 9" id="KW-1133">Transmembrane helix</keyword>
<dbReference type="InterPro" id="IPR002159">
    <property type="entry name" value="CD36_fam"/>
</dbReference>
<evidence type="ECO:0000313" key="10">
    <source>
        <dbReference type="Proteomes" id="UP001652582"/>
    </source>
</evidence>
<dbReference type="GeneID" id="112051145"/>
<dbReference type="GO" id="GO:0005886">
    <property type="term" value="C:plasma membrane"/>
    <property type="evidence" value="ECO:0007669"/>
    <property type="project" value="UniProtKB-SubCell"/>
</dbReference>
<keyword evidence="4 9" id="KW-0812">Transmembrane</keyword>
<proteinExistence type="inferred from homology"/>
<dbReference type="GO" id="GO:0005737">
    <property type="term" value="C:cytoplasm"/>
    <property type="evidence" value="ECO:0007669"/>
    <property type="project" value="TreeGrafter"/>
</dbReference>
<evidence type="ECO:0000256" key="1">
    <source>
        <dbReference type="ARBA" id="ARBA00004236"/>
    </source>
</evidence>
<evidence type="ECO:0000256" key="6">
    <source>
        <dbReference type="ARBA" id="ARBA00023136"/>
    </source>
</evidence>
<reference evidence="11" key="2">
    <citation type="submission" date="2025-08" db="UniProtKB">
        <authorList>
            <consortium name="RefSeq"/>
        </authorList>
    </citation>
    <scope>IDENTIFICATION</scope>
</reference>
<evidence type="ECO:0000256" key="8">
    <source>
        <dbReference type="SAM" id="MobiDB-lite"/>
    </source>
</evidence>
<evidence type="ECO:0000256" key="4">
    <source>
        <dbReference type="ARBA" id="ARBA00022692"/>
    </source>
</evidence>
<dbReference type="PANTHER" id="PTHR11923:SF88">
    <property type="entry name" value="DEBRIS BUSTER, ISOFORM D"/>
    <property type="match status" value="1"/>
</dbReference>
<accession>A0A6J1NK93</accession>